<evidence type="ECO:0000256" key="1">
    <source>
        <dbReference type="SAM" id="MobiDB-lite"/>
    </source>
</evidence>
<sequence length="98" mass="10180">MPAGILKITGLPLETNLIECENKITDPSINTLLTSSLKTKKSKKKVEGEKATGATVEGSGDQVKQAAPDAVKSAEKTGKEAPKTALKDKSAGSKGDKQ</sequence>
<organism evidence="2 3">
    <name type="scientific">Syphacia muris</name>
    <dbReference type="NCBI Taxonomy" id="451379"/>
    <lineage>
        <taxon>Eukaryota</taxon>
        <taxon>Metazoa</taxon>
        <taxon>Ecdysozoa</taxon>
        <taxon>Nematoda</taxon>
        <taxon>Chromadorea</taxon>
        <taxon>Rhabditida</taxon>
        <taxon>Spirurina</taxon>
        <taxon>Oxyuridomorpha</taxon>
        <taxon>Oxyuroidea</taxon>
        <taxon>Oxyuridae</taxon>
        <taxon>Syphacia</taxon>
    </lineage>
</organism>
<accession>A0A0N5AUM7</accession>
<reference evidence="3" key="1">
    <citation type="submission" date="2017-02" db="UniProtKB">
        <authorList>
            <consortium name="WormBaseParasite"/>
        </authorList>
    </citation>
    <scope>IDENTIFICATION</scope>
</reference>
<evidence type="ECO:0000313" key="2">
    <source>
        <dbReference type="Proteomes" id="UP000046393"/>
    </source>
</evidence>
<dbReference type="Proteomes" id="UP000046393">
    <property type="component" value="Unplaced"/>
</dbReference>
<evidence type="ECO:0000313" key="3">
    <source>
        <dbReference type="WBParaSite" id="SMUV_0000856501-mRNA-1"/>
    </source>
</evidence>
<dbReference type="AlphaFoldDB" id="A0A0N5AUM7"/>
<name>A0A0N5AUM7_9BILA</name>
<keyword evidence="2" id="KW-1185">Reference proteome</keyword>
<proteinExistence type="predicted"/>
<feature type="compositionally biased region" description="Basic and acidic residues" evidence="1">
    <location>
        <begin position="72"/>
        <end position="98"/>
    </location>
</feature>
<protein>
    <submittedName>
        <fullName evidence="3">Uncharacterized protein</fullName>
    </submittedName>
</protein>
<feature type="region of interest" description="Disordered" evidence="1">
    <location>
        <begin position="38"/>
        <end position="98"/>
    </location>
</feature>
<dbReference type="WBParaSite" id="SMUV_0000856501-mRNA-1">
    <property type="protein sequence ID" value="SMUV_0000856501-mRNA-1"/>
    <property type="gene ID" value="SMUV_0000856501"/>
</dbReference>